<comment type="caution">
    <text evidence="1">The sequence shown here is derived from an EMBL/GenBank/DDBJ whole genome shotgun (WGS) entry which is preliminary data.</text>
</comment>
<name>A0A8B2ZNB7_STAWA</name>
<organism evidence="1 2">
    <name type="scientific">Staphylococcus warneri</name>
    <dbReference type="NCBI Taxonomy" id="1292"/>
    <lineage>
        <taxon>Bacteria</taxon>
        <taxon>Bacillati</taxon>
        <taxon>Bacillota</taxon>
        <taxon>Bacilli</taxon>
        <taxon>Bacillales</taxon>
        <taxon>Staphylococcaceae</taxon>
        <taxon>Staphylococcus</taxon>
    </lineage>
</organism>
<gene>
    <name evidence="1" type="ORF">DXC19_11475</name>
</gene>
<dbReference type="Proteomes" id="UP000261016">
    <property type="component" value="Unassembled WGS sequence"/>
</dbReference>
<proteinExistence type="predicted"/>
<protein>
    <submittedName>
        <fullName evidence="1">Uncharacterized protein</fullName>
    </submittedName>
</protein>
<dbReference type="EMBL" id="QSTD01000009">
    <property type="protein sequence ID" value="RGM28299.1"/>
    <property type="molecule type" value="Genomic_DNA"/>
</dbReference>
<evidence type="ECO:0000313" key="1">
    <source>
        <dbReference type="EMBL" id="RGM28299.1"/>
    </source>
</evidence>
<evidence type="ECO:0000313" key="2">
    <source>
        <dbReference type="Proteomes" id="UP000261016"/>
    </source>
</evidence>
<accession>A0A8B2ZNB7</accession>
<reference evidence="1 2" key="1">
    <citation type="submission" date="2018-08" db="EMBL/GenBank/DDBJ databases">
        <title>A genome reference for cultivated species of the human gut microbiota.</title>
        <authorList>
            <person name="Zou Y."/>
            <person name="Xue W."/>
            <person name="Luo G."/>
        </authorList>
    </citation>
    <scope>NUCLEOTIDE SEQUENCE [LARGE SCALE GENOMIC DNA]</scope>
    <source>
        <strain evidence="1 2">OM08-17AT</strain>
    </source>
</reference>
<dbReference type="AlphaFoldDB" id="A0A8B2ZNB7"/>
<sequence>MKLTNINNYTHQEMQDIITQVKAYMQVNDLESTDFTVANYQEQFEDEKYYYEIYNSVVTIDEDTTVDEAILMQVQSESLVKEYKTKRGLLQAFLNDEDVNGEYYRLHTQL</sequence>
<dbReference type="RefSeq" id="WP_117725954.1">
    <property type="nucleotide sequence ID" value="NZ_CABMFV010000009.1"/>
</dbReference>